<name>X1Q224_9ZZZZ</name>
<gene>
    <name evidence="1" type="ORF">S06H3_43286</name>
</gene>
<dbReference type="EMBL" id="BARV01026839">
    <property type="protein sequence ID" value="GAI45120.1"/>
    <property type="molecule type" value="Genomic_DNA"/>
</dbReference>
<sequence>MSEDKERAKDQAKAQLESAVVMVKRLKHCQDCNGEDCELPDAEILAGITISSEDGMRADEQDREEYHDEGTVCQLIQDDPLSVEVRSDWHTPGEANPPSEYFILLCSGGPAVRIIGELSEHQEPDTARLEYQDWFTPWVRYTNTSPEEDEALLTYARQFYFGA</sequence>
<dbReference type="AlphaFoldDB" id="X1Q224"/>
<reference evidence="1" key="1">
    <citation type="journal article" date="2014" name="Front. Microbiol.">
        <title>High frequency of phylogenetically diverse reductive dehalogenase-homologous genes in deep subseafloor sedimentary metagenomes.</title>
        <authorList>
            <person name="Kawai M."/>
            <person name="Futagami T."/>
            <person name="Toyoda A."/>
            <person name="Takaki Y."/>
            <person name="Nishi S."/>
            <person name="Hori S."/>
            <person name="Arai W."/>
            <person name="Tsubouchi T."/>
            <person name="Morono Y."/>
            <person name="Uchiyama I."/>
            <person name="Ito T."/>
            <person name="Fujiyama A."/>
            <person name="Inagaki F."/>
            <person name="Takami H."/>
        </authorList>
    </citation>
    <scope>NUCLEOTIDE SEQUENCE</scope>
    <source>
        <strain evidence="1">Expedition CK06-06</strain>
    </source>
</reference>
<evidence type="ECO:0000313" key="1">
    <source>
        <dbReference type="EMBL" id="GAI45120.1"/>
    </source>
</evidence>
<organism evidence="1">
    <name type="scientific">marine sediment metagenome</name>
    <dbReference type="NCBI Taxonomy" id="412755"/>
    <lineage>
        <taxon>unclassified sequences</taxon>
        <taxon>metagenomes</taxon>
        <taxon>ecological metagenomes</taxon>
    </lineage>
</organism>
<proteinExistence type="predicted"/>
<comment type="caution">
    <text evidence="1">The sequence shown here is derived from an EMBL/GenBank/DDBJ whole genome shotgun (WGS) entry which is preliminary data.</text>
</comment>
<accession>X1Q224</accession>
<protein>
    <submittedName>
        <fullName evidence="1">Uncharacterized protein</fullName>
    </submittedName>
</protein>